<dbReference type="Gene3D" id="6.10.140.2180">
    <property type="match status" value="1"/>
</dbReference>
<dbReference type="AlphaFoldDB" id="A0A919REX3"/>
<dbReference type="Gene3D" id="1.10.10.10">
    <property type="entry name" value="Winged helix-like DNA-binding domain superfamily/Winged helix DNA-binding domain"/>
    <property type="match status" value="1"/>
</dbReference>
<organism evidence="1 2">
    <name type="scientific">Sinosporangium siamense</name>
    <dbReference type="NCBI Taxonomy" id="1367973"/>
    <lineage>
        <taxon>Bacteria</taxon>
        <taxon>Bacillati</taxon>
        <taxon>Actinomycetota</taxon>
        <taxon>Actinomycetes</taxon>
        <taxon>Streptosporangiales</taxon>
        <taxon>Streptosporangiaceae</taxon>
        <taxon>Sinosporangium</taxon>
    </lineage>
</organism>
<name>A0A919REX3_9ACTN</name>
<gene>
    <name evidence="1" type="ORF">Ssi02_08420</name>
</gene>
<protein>
    <recommendedName>
        <fullName evidence="3">Helix-turn-helix domain-containing protein</fullName>
    </recommendedName>
</protein>
<dbReference type="SUPFAM" id="SSF46785">
    <property type="entry name" value="Winged helix' DNA-binding domain"/>
    <property type="match status" value="1"/>
</dbReference>
<dbReference type="RefSeq" id="WP_204021127.1">
    <property type="nucleotide sequence ID" value="NZ_BOOW01000006.1"/>
</dbReference>
<evidence type="ECO:0008006" key="3">
    <source>
        <dbReference type="Google" id="ProtNLM"/>
    </source>
</evidence>
<dbReference type="EMBL" id="BOOW01000006">
    <property type="protein sequence ID" value="GII90611.1"/>
    <property type="molecule type" value="Genomic_DNA"/>
</dbReference>
<dbReference type="InterPro" id="IPR036388">
    <property type="entry name" value="WH-like_DNA-bd_sf"/>
</dbReference>
<dbReference type="InterPro" id="IPR036390">
    <property type="entry name" value="WH_DNA-bd_sf"/>
</dbReference>
<dbReference type="CDD" id="cd00090">
    <property type="entry name" value="HTH_ARSR"/>
    <property type="match status" value="1"/>
</dbReference>
<sequence>MDKASLILHPVRARIALALTRGRHTAGDLRKEMPDVAVTTLYRHLRRLVEGGVLQVVEETQVRGTVERTYELDRDLAQVERHEGAALAPEEHHAVFTAYTAHLTGELERYLDSVRMGNADPFADALRYVQLSCWLDAEETEDFHRRLDELLALVSSRQPAPGRRRITFAVAVVPAPGVEPEDAHS</sequence>
<evidence type="ECO:0000313" key="2">
    <source>
        <dbReference type="Proteomes" id="UP000606172"/>
    </source>
</evidence>
<keyword evidence="2" id="KW-1185">Reference proteome</keyword>
<evidence type="ECO:0000313" key="1">
    <source>
        <dbReference type="EMBL" id="GII90611.1"/>
    </source>
</evidence>
<dbReference type="Pfam" id="PF12840">
    <property type="entry name" value="HTH_20"/>
    <property type="match status" value="1"/>
</dbReference>
<dbReference type="Proteomes" id="UP000606172">
    <property type="component" value="Unassembled WGS sequence"/>
</dbReference>
<accession>A0A919REX3</accession>
<dbReference type="InterPro" id="IPR011991">
    <property type="entry name" value="ArsR-like_HTH"/>
</dbReference>
<comment type="caution">
    <text evidence="1">The sequence shown here is derived from an EMBL/GenBank/DDBJ whole genome shotgun (WGS) entry which is preliminary data.</text>
</comment>
<proteinExistence type="predicted"/>
<reference evidence="1" key="1">
    <citation type="submission" date="2021-01" db="EMBL/GenBank/DDBJ databases">
        <title>Whole genome shotgun sequence of Sinosporangium siamense NBRC 109515.</title>
        <authorList>
            <person name="Komaki H."/>
            <person name="Tamura T."/>
        </authorList>
    </citation>
    <scope>NUCLEOTIDE SEQUENCE</scope>
    <source>
        <strain evidence="1">NBRC 109515</strain>
    </source>
</reference>